<accession>A0ABX8WRD2</accession>
<feature type="chain" id="PRO_5047113634" description="Secreted protein" evidence="2">
    <location>
        <begin position="22"/>
        <end position="75"/>
    </location>
</feature>
<feature type="region of interest" description="Disordered" evidence="1">
    <location>
        <begin position="56"/>
        <end position="75"/>
    </location>
</feature>
<organism evidence="3 4">
    <name type="scientific">Lysobacter soyae</name>
    <dbReference type="NCBI Taxonomy" id="2764185"/>
    <lineage>
        <taxon>Bacteria</taxon>
        <taxon>Pseudomonadati</taxon>
        <taxon>Pseudomonadota</taxon>
        <taxon>Gammaproteobacteria</taxon>
        <taxon>Lysobacterales</taxon>
        <taxon>Lysobacteraceae</taxon>
        <taxon>Lysobacter</taxon>
    </lineage>
</organism>
<protein>
    <recommendedName>
        <fullName evidence="5">Secreted protein</fullName>
    </recommendedName>
</protein>
<keyword evidence="2" id="KW-0732">Signal</keyword>
<feature type="signal peptide" evidence="2">
    <location>
        <begin position="1"/>
        <end position="21"/>
    </location>
</feature>
<evidence type="ECO:0000256" key="2">
    <source>
        <dbReference type="SAM" id="SignalP"/>
    </source>
</evidence>
<feature type="compositionally biased region" description="Basic and acidic residues" evidence="1">
    <location>
        <begin position="28"/>
        <end position="49"/>
    </location>
</feature>
<dbReference type="RefSeq" id="WP_220380207.1">
    <property type="nucleotide sequence ID" value="NZ_CP080544.1"/>
</dbReference>
<evidence type="ECO:0000313" key="3">
    <source>
        <dbReference type="EMBL" id="QYR53391.1"/>
    </source>
</evidence>
<name>A0ABX8WRD2_9GAMM</name>
<evidence type="ECO:0008006" key="5">
    <source>
        <dbReference type="Google" id="ProtNLM"/>
    </source>
</evidence>
<dbReference type="Proteomes" id="UP000824755">
    <property type="component" value="Chromosome"/>
</dbReference>
<dbReference type="EMBL" id="CP080544">
    <property type="protein sequence ID" value="QYR53391.1"/>
    <property type="molecule type" value="Genomic_DNA"/>
</dbReference>
<gene>
    <name evidence="3" type="ORF">H8L67_02445</name>
</gene>
<evidence type="ECO:0000256" key="1">
    <source>
        <dbReference type="SAM" id="MobiDB-lite"/>
    </source>
</evidence>
<reference evidence="3 4" key="1">
    <citation type="submission" date="2021-08" db="EMBL/GenBank/DDBJ databases">
        <title>Lysobacter sp. strain CJ11 Genome sequencing and assembly.</title>
        <authorList>
            <person name="Kim I."/>
        </authorList>
    </citation>
    <scope>NUCLEOTIDE SEQUENCE [LARGE SCALE GENOMIC DNA]</scope>
    <source>
        <strain evidence="3 4">CJ11</strain>
    </source>
</reference>
<feature type="region of interest" description="Disordered" evidence="1">
    <location>
        <begin position="23"/>
        <end position="49"/>
    </location>
</feature>
<evidence type="ECO:0000313" key="4">
    <source>
        <dbReference type="Proteomes" id="UP000824755"/>
    </source>
</evidence>
<keyword evidence="4" id="KW-1185">Reference proteome</keyword>
<sequence>MKKLIMTSVVTGLAIASIGCASTSEKTASNDKMETRLKDRDALIQKSDQRRLEALTVSAETRRQQENQKGANNSP</sequence>
<dbReference type="PROSITE" id="PS51257">
    <property type="entry name" value="PROKAR_LIPOPROTEIN"/>
    <property type="match status" value="1"/>
</dbReference>
<proteinExistence type="predicted"/>